<evidence type="ECO:0000313" key="2">
    <source>
        <dbReference type="Proteomes" id="UP000000763"/>
    </source>
</evidence>
<evidence type="ECO:0000313" key="1">
    <source>
        <dbReference type="EMBL" id="CAE04126.3"/>
    </source>
</evidence>
<name>Q5VSW3_ORYSJ</name>
<organism evidence="1 2">
    <name type="scientific">Oryza sativa subsp. japonica</name>
    <name type="common">Rice</name>
    <dbReference type="NCBI Taxonomy" id="39947"/>
    <lineage>
        <taxon>Eukaryota</taxon>
        <taxon>Viridiplantae</taxon>
        <taxon>Streptophyta</taxon>
        <taxon>Embryophyta</taxon>
        <taxon>Tracheophyta</taxon>
        <taxon>Spermatophyta</taxon>
        <taxon>Magnoliopsida</taxon>
        <taxon>Liliopsida</taxon>
        <taxon>Poales</taxon>
        <taxon>Poaceae</taxon>
        <taxon>BOP clade</taxon>
        <taxon>Oryzoideae</taxon>
        <taxon>Oryzeae</taxon>
        <taxon>Oryzinae</taxon>
        <taxon>Oryza</taxon>
        <taxon>Oryza sativa</taxon>
    </lineage>
</organism>
<dbReference type="Proteomes" id="UP000000763">
    <property type="component" value="Chromosome 4"/>
</dbReference>
<reference evidence="2" key="1">
    <citation type="journal article" date="2005" name="Nature">
        <title>The map-based sequence of the rice genome.</title>
        <authorList>
            <consortium name="International rice genome sequencing project (IRGSP)"/>
            <person name="Matsumoto T."/>
            <person name="Wu J."/>
            <person name="Kanamori H."/>
            <person name="Katayose Y."/>
            <person name="Fujisawa M."/>
            <person name="Namiki N."/>
            <person name="Mizuno H."/>
            <person name="Yamamoto K."/>
            <person name="Antonio B.A."/>
            <person name="Baba T."/>
            <person name="Sakata K."/>
            <person name="Nagamura Y."/>
            <person name="Aoki H."/>
            <person name="Arikawa K."/>
            <person name="Arita K."/>
            <person name="Bito T."/>
            <person name="Chiden Y."/>
            <person name="Fujitsuka N."/>
            <person name="Fukunaka R."/>
            <person name="Hamada M."/>
            <person name="Harada C."/>
            <person name="Hayashi A."/>
            <person name="Hijishita S."/>
            <person name="Honda M."/>
            <person name="Hosokawa S."/>
            <person name="Ichikawa Y."/>
            <person name="Idonuma A."/>
            <person name="Iijima M."/>
            <person name="Ikeda M."/>
            <person name="Ikeno M."/>
            <person name="Ito K."/>
            <person name="Ito S."/>
            <person name="Ito T."/>
            <person name="Ito Y."/>
            <person name="Ito Y."/>
            <person name="Iwabuchi A."/>
            <person name="Kamiya K."/>
            <person name="Karasawa W."/>
            <person name="Kurita K."/>
            <person name="Katagiri S."/>
            <person name="Kikuta A."/>
            <person name="Kobayashi H."/>
            <person name="Kobayashi N."/>
            <person name="Machita K."/>
            <person name="Maehara T."/>
            <person name="Masukawa M."/>
            <person name="Mizubayashi T."/>
            <person name="Mukai Y."/>
            <person name="Nagasaki H."/>
            <person name="Nagata Y."/>
            <person name="Naito S."/>
            <person name="Nakashima M."/>
            <person name="Nakama Y."/>
            <person name="Nakamichi Y."/>
            <person name="Nakamura M."/>
            <person name="Meguro A."/>
            <person name="Negishi M."/>
            <person name="Ohta I."/>
            <person name="Ohta T."/>
            <person name="Okamoto M."/>
            <person name="Ono N."/>
            <person name="Saji S."/>
            <person name="Sakaguchi M."/>
            <person name="Sakai K."/>
            <person name="Shibata M."/>
            <person name="Shimokawa T."/>
            <person name="Song J."/>
            <person name="Takazaki Y."/>
            <person name="Terasawa K."/>
            <person name="Tsugane M."/>
            <person name="Tsuji K."/>
            <person name="Ueda S."/>
            <person name="Waki K."/>
            <person name="Yamagata H."/>
            <person name="Yamamoto M."/>
            <person name="Yamamoto S."/>
            <person name="Yamane H."/>
            <person name="Yoshiki S."/>
            <person name="Yoshihara R."/>
            <person name="Yukawa K."/>
            <person name="Zhong H."/>
            <person name="Yano M."/>
            <person name="Yuan Q."/>
            <person name="Ouyang S."/>
            <person name="Liu J."/>
            <person name="Jones K.M."/>
            <person name="Gansberger K."/>
            <person name="Moffat K."/>
            <person name="Hill J."/>
            <person name="Bera J."/>
            <person name="Fadrosh D."/>
            <person name="Jin S."/>
            <person name="Johri S."/>
            <person name="Kim M."/>
            <person name="Overton L."/>
            <person name="Reardon M."/>
            <person name="Tsitrin T."/>
            <person name="Vuong H."/>
            <person name="Weaver B."/>
            <person name="Ciecko A."/>
            <person name="Tallon L."/>
            <person name="Jackson J."/>
            <person name="Pai G."/>
            <person name="Aken S.V."/>
            <person name="Utterback T."/>
            <person name="Reidmuller S."/>
            <person name="Feldblyum T."/>
            <person name="Hsiao J."/>
            <person name="Zismann V."/>
            <person name="Iobst S."/>
            <person name="de Vazeille A.R."/>
            <person name="Buell C.R."/>
            <person name="Ying K."/>
            <person name="Li Y."/>
            <person name="Lu T."/>
            <person name="Huang Y."/>
            <person name="Zhao Q."/>
            <person name="Feng Q."/>
            <person name="Zhang L."/>
            <person name="Zhu J."/>
            <person name="Weng Q."/>
            <person name="Mu J."/>
            <person name="Lu Y."/>
            <person name="Fan D."/>
            <person name="Liu Y."/>
            <person name="Guan J."/>
            <person name="Zhang Y."/>
            <person name="Yu S."/>
            <person name="Liu X."/>
            <person name="Zhang Y."/>
            <person name="Hong G."/>
            <person name="Han B."/>
            <person name="Choisne N."/>
            <person name="Demange N."/>
            <person name="Orjeda G."/>
            <person name="Samain S."/>
            <person name="Cattolico L."/>
            <person name="Pelletier E."/>
            <person name="Couloux A."/>
            <person name="Segurens B."/>
            <person name="Wincker P."/>
            <person name="D'Hont A."/>
            <person name="Scarpelli C."/>
            <person name="Weissenbach J."/>
            <person name="Salanoubat M."/>
            <person name="Quetier F."/>
            <person name="Yu Y."/>
            <person name="Kim H.R."/>
            <person name="Rambo T."/>
            <person name="Currie J."/>
            <person name="Collura K."/>
            <person name="Luo M."/>
            <person name="Yang T."/>
            <person name="Ammiraju J.S.S."/>
            <person name="Engler F."/>
            <person name="Soderlund C."/>
            <person name="Wing R.A."/>
            <person name="Palmer L.E."/>
            <person name="de la Bastide M."/>
            <person name="Spiegel L."/>
            <person name="Nascimento L."/>
            <person name="Zutavern T."/>
            <person name="O'Shaughnessy A."/>
            <person name="Dike S."/>
            <person name="Dedhia N."/>
            <person name="Preston R."/>
            <person name="Balija V."/>
            <person name="McCombie W.R."/>
            <person name="Chow T."/>
            <person name="Chen H."/>
            <person name="Chung M."/>
            <person name="Chen C."/>
            <person name="Shaw J."/>
            <person name="Wu H."/>
            <person name="Hsiao K."/>
            <person name="Chao Y."/>
            <person name="Chu M."/>
            <person name="Cheng C."/>
            <person name="Hour A."/>
            <person name="Lee P."/>
            <person name="Lin S."/>
            <person name="Lin Y."/>
            <person name="Liou J."/>
            <person name="Liu S."/>
            <person name="Hsing Y."/>
            <person name="Raghuvanshi S."/>
            <person name="Mohanty A."/>
            <person name="Bharti A.K."/>
            <person name="Gaur A."/>
            <person name="Gupta V."/>
            <person name="Kumar D."/>
            <person name="Ravi V."/>
            <person name="Vij S."/>
            <person name="Kapur A."/>
            <person name="Khurana P."/>
            <person name="Khurana P."/>
            <person name="Khurana J.P."/>
            <person name="Tyagi A.K."/>
            <person name="Gaikwad K."/>
            <person name="Singh A."/>
            <person name="Dalal V."/>
            <person name="Srivastava S."/>
            <person name="Dixit A."/>
            <person name="Pal A.K."/>
            <person name="Ghazi I.A."/>
            <person name="Yadav M."/>
            <person name="Pandit A."/>
            <person name="Bhargava A."/>
            <person name="Sureshbabu K."/>
            <person name="Batra K."/>
            <person name="Sharma T.R."/>
            <person name="Mohapatra T."/>
            <person name="Singh N.K."/>
            <person name="Messing J."/>
            <person name="Nelson A.B."/>
            <person name="Fuks G."/>
            <person name="Kavchok S."/>
            <person name="Keizer G."/>
            <person name="Linton E."/>
            <person name="Llaca V."/>
            <person name="Song R."/>
            <person name="Tanyolac B."/>
            <person name="Young S."/>
            <person name="Ho-Il K."/>
            <person name="Hahn J.H."/>
            <person name="Sangsakoo G."/>
            <person name="Vanavichit A."/>
            <person name="de Mattos Luiz.A.T."/>
            <person name="Zimmer P.D."/>
            <person name="Malone G."/>
            <person name="Dellagostin O."/>
            <person name="de Oliveira A.C."/>
            <person name="Bevan M."/>
            <person name="Bancroft I."/>
            <person name="Minx P."/>
            <person name="Cordum H."/>
            <person name="Wilson R."/>
            <person name="Cheng Z."/>
            <person name="Jin W."/>
            <person name="Jiang J."/>
            <person name="Leong S.A."/>
            <person name="Iwama H."/>
            <person name="Gojobori T."/>
            <person name="Itoh T."/>
            <person name="Niimura Y."/>
            <person name="Fujii Y."/>
            <person name="Habara T."/>
            <person name="Sakai H."/>
            <person name="Sato Y."/>
            <person name="Wilson G."/>
            <person name="Kumar K."/>
            <person name="McCouch S."/>
            <person name="Juretic N."/>
            <person name="Hoen D."/>
            <person name="Wright S."/>
            <person name="Bruskiewich R."/>
            <person name="Bureau T."/>
            <person name="Miyao A."/>
            <person name="Hirochika H."/>
            <person name="Nishikawa T."/>
            <person name="Kadowaki K."/>
            <person name="Sugiura M."/>
            <person name="Burr B."/>
            <person name="Sasaki T."/>
        </authorList>
    </citation>
    <scope>NUCLEOTIDE SEQUENCE [LARGE SCALE GENOMIC DNA]</scope>
    <source>
        <strain evidence="2">cv. Nipponbare</strain>
    </source>
</reference>
<dbReference type="EMBL" id="AL662952">
    <property type="protein sequence ID" value="CAE04126.3"/>
    <property type="molecule type" value="Genomic_DNA"/>
</dbReference>
<proteinExistence type="predicted"/>
<dbReference type="AlphaFoldDB" id="Q5VSW3"/>
<accession>Q5VSW3</accession>
<gene>
    <name evidence="1" type="ORF">OSJNBa0009P12.13</name>
</gene>
<protein>
    <submittedName>
        <fullName evidence="1">OSJNBa0009P12.13 protein</fullName>
    </submittedName>
</protein>
<sequence>MHLLAECRYTRRVWAALAEWVTCEQQNPSQWRQTSTVLDWWEATANIQETSKKALRTLMLLVAWEIWSERNRRTFQQKELSAISLLAKIKEEAKTWALAGARSLNSWLSFS</sequence>
<reference evidence="2" key="2">
    <citation type="journal article" date="2008" name="Nucleic Acids Res.">
        <title>The rice annotation project database (RAP-DB): 2008 update.</title>
        <authorList>
            <consortium name="The rice annotation project (RAP)"/>
        </authorList>
    </citation>
    <scope>GENOME REANNOTATION</scope>
    <source>
        <strain evidence="2">cv. Nipponbare</strain>
    </source>
</reference>